<evidence type="ECO:0000259" key="7">
    <source>
        <dbReference type="Pfam" id="PF04326"/>
    </source>
</evidence>
<dbReference type="Gene3D" id="3.40.50.150">
    <property type="entry name" value="Vaccinia Virus protein VP39"/>
    <property type="match status" value="2"/>
</dbReference>
<dbReference type="Pfam" id="PF04326">
    <property type="entry name" value="SLFN_AlbA_2"/>
    <property type="match status" value="1"/>
</dbReference>
<dbReference type="GO" id="GO:0009007">
    <property type="term" value="F:site-specific DNA-methyltransferase (adenine-specific) activity"/>
    <property type="evidence" value="ECO:0007669"/>
    <property type="project" value="UniProtKB-EC"/>
</dbReference>
<dbReference type="SUPFAM" id="SSF53335">
    <property type="entry name" value="S-adenosyl-L-methionine-dependent methyltransferases"/>
    <property type="match status" value="1"/>
</dbReference>
<gene>
    <name evidence="9" type="ORF">MMAB1_0830</name>
</gene>
<dbReference type="EMBL" id="LT158599">
    <property type="protein sequence ID" value="CVK32044.1"/>
    <property type="molecule type" value="Genomic_DNA"/>
</dbReference>
<evidence type="ECO:0000259" key="8">
    <source>
        <dbReference type="Pfam" id="PF07669"/>
    </source>
</evidence>
<evidence type="ECO:0000313" key="9">
    <source>
        <dbReference type="EMBL" id="CVK32044.1"/>
    </source>
</evidence>
<dbReference type="RefSeq" id="WP_014866542.1">
    <property type="nucleotide sequence ID" value="NZ_LT158599.1"/>
</dbReference>
<dbReference type="GeneID" id="27136830"/>
<dbReference type="PANTHER" id="PTHR33841:SF1">
    <property type="entry name" value="DNA METHYLTRANSFERASE A"/>
    <property type="match status" value="1"/>
</dbReference>
<dbReference type="GO" id="GO:0006304">
    <property type="term" value="P:DNA modification"/>
    <property type="evidence" value="ECO:0007669"/>
    <property type="project" value="InterPro"/>
</dbReference>
<dbReference type="OMA" id="MFHMSND"/>
<dbReference type="InterPro" id="IPR038461">
    <property type="entry name" value="Schlafen_AlbA_2_dom_sf"/>
</dbReference>
<proteinExistence type="predicted"/>
<dbReference type="GO" id="GO:0032259">
    <property type="term" value="P:methylation"/>
    <property type="evidence" value="ECO:0007669"/>
    <property type="project" value="UniProtKB-KW"/>
</dbReference>
<keyword evidence="2 9" id="KW-0489">Methyltransferase</keyword>
<evidence type="ECO:0000256" key="5">
    <source>
        <dbReference type="ARBA" id="ARBA00047942"/>
    </source>
</evidence>
<accession>A0A0X3BKI7</accession>
<dbReference type="PRINTS" id="PR00507">
    <property type="entry name" value="N12N6MTFRASE"/>
</dbReference>
<dbReference type="Proteomes" id="UP000069850">
    <property type="component" value="Chromosome 1"/>
</dbReference>
<feature type="domain" description="Schlafen AlbA-2" evidence="7">
    <location>
        <begin position="1351"/>
        <end position="1486"/>
    </location>
</feature>
<feature type="region of interest" description="Disordered" evidence="6">
    <location>
        <begin position="1497"/>
        <end position="1516"/>
    </location>
</feature>
<dbReference type="GeneID" id="13355034"/>
<dbReference type="KEGG" id="mema:MMAB1_0830"/>
<keyword evidence="4" id="KW-0949">S-adenosyl-L-methionine</keyword>
<protein>
    <recommendedName>
        <fullName evidence="1">site-specific DNA-methyltransferase (adenine-specific)</fullName>
        <ecNumber evidence="1">2.1.1.72</ecNumber>
    </recommendedName>
</protein>
<dbReference type="OrthoDB" id="112158at2157"/>
<evidence type="ECO:0000256" key="6">
    <source>
        <dbReference type="SAM" id="MobiDB-lite"/>
    </source>
</evidence>
<keyword evidence="3" id="KW-0808">Transferase</keyword>
<dbReference type="PANTHER" id="PTHR33841">
    <property type="entry name" value="DNA METHYLTRANSFERASE YEEA-RELATED"/>
    <property type="match status" value="1"/>
</dbReference>
<evidence type="ECO:0000256" key="4">
    <source>
        <dbReference type="ARBA" id="ARBA00022691"/>
    </source>
</evidence>
<name>A0A0X3BKI7_9EURY</name>
<feature type="domain" description="Type II methyltransferase M.TaqI-like" evidence="8">
    <location>
        <begin position="565"/>
        <end position="792"/>
    </location>
</feature>
<reference evidence="9 10" key="1">
    <citation type="submission" date="2016-01" db="EMBL/GenBank/DDBJ databases">
        <authorList>
            <person name="Manzoor S."/>
        </authorList>
    </citation>
    <scope>NUCLEOTIDE SEQUENCE [LARGE SCALE GENOMIC DNA]</scope>
    <source>
        <strain evidence="9">Methanoculleus sp MAB1</strain>
    </source>
</reference>
<dbReference type="REBASE" id="145528">
    <property type="entry name" value="MspMAB1ORF830P"/>
</dbReference>
<evidence type="ECO:0000256" key="1">
    <source>
        <dbReference type="ARBA" id="ARBA00011900"/>
    </source>
</evidence>
<evidence type="ECO:0000256" key="3">
    <source>
        <dbReference type="ARBA" id="ARBA00022679"/>
    </source>
</evidence>
<dbReference type="Pfam" id="PF07669">
    <property type="entry name" value="Eco57I"/>
    <property type="match status" value="1"/>
</dbReference>
<evidence type="ECO:0000313" key="10">
    <source>
        <dbReference type="Proteomes" id="UP000069850"/>
    </source>
</evidence>
<dbReference type="Gene3D" id="3.30.950.30">
    <property type="entry name" value="Schlafen, AAA domain"/>
    <property type="match status" value="1"/>
</dbReference>
<organism evidence="9 10">
    <name type="scientific">Methanoculleus bourgensis</name>
    <dbReference type="NCBI Taxonomy" id="83986"/>
    <lineage>
        <taxon>Archaea</taxon>
        <taxon>Methanobacteriati</taxon>
        <taxon>Methanobacteriota</taxon>
        <taxon>Stenosarchaea group</taxon>
        <taxon>Methanomicrobia</taxon>
        <taxon>Methanomicrobiales</taxon>
        <taxon>Methanomicrobiaceae</taxon>
        <taxon>Methanoculleus</taxon>
    </lineage>
</organism>
<evidence type="ECO:0000256" key="2">
    <source>
        <dbReference type="ARBA" id="ARBA00022603"/>
    </source>
</evidence>
<dbReference type="InterPro" id="IPR029063">
    <property type="entry name" value="SAM-dependent_MTases_sf"/>
</dbReference>
<dbReference type="InterPro" id="IPR011639">
    <property type="entry name" value="MethylTrfase_TaqI-like_dom"/>
</dbReference>
<dbReference type="InterPro" id="IPR007421">
    <property type="entry name" value="Schlafen_AlbA_2_dom"/>
</dbReference>
<comment type="catalytic activity">
    <reaction evidence="5">
        <text>a 2'-deoxyadenosine in DNA + S-adenosyl-L-methionine = an N(6)-methyl-2'-deoxyadenosine in DNA + S-adenosyl-L-homocysteine + H(+)</text>
        <dbReference type="Rhea" id="RHEA:15197"/>
        <dbReference type="Rhea" id="RHEA-COMP:12418"/>
        <dbReference type="Rhea" id="RHEA-COMP:12419"/>
        <dbReference type="ChEBI" id="CHEBI:15378"/>
        <dbReference type="ChEBI" id="CHEBI:57856"/>
        <dbReference type="ChEBI" id="CHEBI:59789"/>
        <dbReference type="ChEBI" id="CHEBI:90615"/>
        <dbReference type="ChEBI" id="CHEBI:90616"/>
        <dbReference type="EC" id="2.1.1.72"/>
    </reaction>
</comment>
<dbReference type="InterPro" id="IPR050953">
    <property type="entry name" value="N4_N6_ade-DNA_methylase"/>
</dbReference>
<dbReference type="EC" id="2.1.1.72" evidence="1"/>
<sequence length="1516" mass="171598">MRGREQSFVRVSGGIVTEHFASLLQDEKHGFEYARPMTFVRPWREEDLPPQDEAQFLAQVRDVWERLLRRFDEKFRDIWAGRMSAEEVRRLWQRPVLDALGFEPTSTTKQIVISDRLKYRFSHRGWFAREGIPKPPVIHILPPGTDPDARPSRGEPSPHDALQDCLNRHDATWAVLMNETVIRILRDYHHTTVPGYVEFDLEGIFLNRSYPEFLALYRFCHASRFARDPATGREPLEEYYEVSRQAGEKIGESLRGNVVRAIEELGNGFLDGSLIERLRGDDGACRAYYQEVLMVVYRIIFMLFAEQRGMLGGGGDHGDLFLEEYSITSLRERVDAFEGRDDRNTDLWEGLSVTFRMLEEGVPELGVNAFDGMLFSNDGARFLKDAKCRNTALMNAIRSLTWTVSETGGRRQRGHGRQRISYADLSVEEIGAIYESLLDYTPRITTGFEEVNGREYRPGQFMLDPRGSERKTTGSYYTNPDLIAELIKSALDPVIADRLSRAGPDPAAREKALLSIRVCDPACGSGAFLIAASNRLGRELAKIRAGTELPSAQEVQAARRDVLSHCIYGVDLNPMAVELARVSLWINALVGDKPLSFLDHHIKCGNSLVGATPELIAGGIPDGAYTAVEGDSKEVANRIKKANREQRQTRTFEEFSARSTVLEACAGRFAALAEASEDDPDSVEAKKAEYQQLITSSEYAKERLSADCWCAAFFWPLDGEHARTAPTTATVRMVQASGGGMLVEDTLAEVRRIANEHRFFHWHLEFPEVFADGGFDCVLGNPPWERIKIQEKEFFASRDPDVAGARNAAERNRMINALKTGNPALHVEFLAAKRSSECESLFIRTSGRFPLTGTGDVNTYTVFSELARRVVAPRGRAGIIVPTGIATDATTAPFFGDLVDRASLVSLYDFENKEGYFPIAGINKFSLFTIVGEAIESNNYDFAFFLNNVTDLYDPERHFTLKPEEIAVLNPNTHNCPIFRNKNDAKIAKSAYRNIPVLINESEGEAGNSWGVSFQTMFHMSNDSHLFRTHEEMAAAGFVLDGNRFVKGEEVWLPLYEAKMFHQYDHRFGTFEGVTKKSQKVLPTPREDQYSDPVYTNQPWYWINQEYVIQKVGSNSRYFIGFRNITNISTNRRTGMFSFIPYSGVAHSAPLMRVNGELSNPCILLISNLNSFIYDYFLRQKIGGMNLTFFILKQLPVLPPSAYTPTLTNFIAPRVIELTYTAWDLEPFARDVLAEVGVAQWNAWFPANPVGDDGTPRPFVWDEERRFDLRCDLDALYFHLYEISREDVDYIMETFPIVKRKDEAAYGRYRTKEVILRKYDDLAREFVRVMRADLPEKDGKPDWRALIAGGESERVEFKESISWDRERKQRNKALEHTIARTLASFMNTHGGVLFAGVDDAGGIVGLDGDLKLSQRKNEDGLRLRFDDLVKQYLGNRFLPRIMIHSLEDGGKVFWAVEVRASNEPVFVKNNGDDEFWIRGMSSSRKLSMREAVEYIERRKSGGAGDPDAGEEAGEGE</sequence>
<feature type="compositionally biased region" description="Acidic residues" evidence="6">
    <location>
        <begin position="1507"/>
        <end position="1516"/>
    </location>
</feature>